<reference evidence="11 12" key="1">
    <citation type="submission" date="2024-01" db="EMBL/GenBank/DDBJ databases">
        <authorList>
            <person name="Allen C."/>
            <person name="Tagirdzhanova G."/>
        </authorList>
    </citation>
    <scope>NUCLEOTIDE SEQUENCE [LARGE SCALE GENOMIC DNA]</scope>
</reference>
<feature type="compositionally biased region" description="Low complexity" evidence="8">
    <location>
        <begin position="178"/>
        <end position="190"/>
    </location>
</feature>
<dbReference type="Pfam" id="PF04082">
    <property type="entry name" value="Fungal_trans"/>
    <property type="match status" value="1"/>
</dbReference>
<feature type="compositionally biased region" description="Low complexity" evidence="8">
    <location>
        <begin position="198"/>
        <end position="207"/>
    </location>
</feature>
<keyword evidence="2" id="KW-0479">Metal-binding</keyword>
<feature type="compositionally biased region" description="Polar residues" evidence="8">
    <location>
        <begin position="167"/>
        <end position="177"/>
    </location>
</feature>
<evidence type="ECO:0000256" key="8">
    <source>
        <dbReference type="SAM" id="MobiDB-lite"/>
    </source>
</evidence>
<evidence type="ECO:0000256" key="5">
    <source>
        <dbReference type="ARBA" id="ARBA00022833"/>
    </source>
</evidence>
<feature type="compositionally biased region" description="Acidic residues" evidence="8">
    <location>
        <begin position="595"/>
        <end position="612"/>
    </location>
</feature>
<evidence type="ECO:0000256" key="1">
    <source>
        <dbReference type="ARBA" id="ARBA00004123"/>
    </source>
</evidence>
<protein>
    <recommendedName>
        <fullName evidence="13">Zn(2)-C6 fungal-type domain-containing protein</fullName>
    </recommendedName>
</protein>
<evidence type="ECO:0000256" key="2">
    <source>
        <dbReference type="ARBA" id="ARBA00022723"/>
    </source>
</evidence>
<keyword evidence="6" id="KW-0539">Nucleus</keyword>
<comment type="subcellular location">
    <subcellularLocation>
        <location evidence="1">Nucleus</location>
    </subcellularLocation>
</comment>
<organism evidence="11 12">
    <name type="scientific">Sporothrix eucalyptigena</name>
    <dbReference type="NCBI Taxonomy" id="1812306"/>
    <lineage>
        <taxon>Eukaryota</taxon>
        <taxon>Fungi</taxon>
        <taxon>Dikarya</taxon>
        <taxon>Ascomycota</taxon>
        <taxon>Pezizomycotina</taxon>
        <taxon>Sordariomycetes</taxon>
        <taxon>Sordariomycetidae</taxon>
        <taxon>Ophiostomatales</taxon>
        <taxon>Ophiostomataceae</taxon>
        <taxon>Sporothrix</taxon>
    </lineage>
</organism>
<keyword evidence="5" id="KW-0862">Zinc</keyword>
<evidence type="ECO:0000313" key="12">
    <source>
        <dbReference type="Proteomes" id="UP001642482"/>
    </source>
</evidence>
<evidence type="ECO:0000313" key="11">
    <source>
        <dbReference type="EMBL" id="CAK7212868.1"/>
    </source>
</evidence>
<dbReference type="InterPro" id="IPR001138">
    <property type="entry name" value="Zn2Cys6_DnaBD"/>
</dbReference>
<keyword evidence="4 7" id="KW-0863">Zinc-finger</keyword>
<comment type="caution">
    <text evidence="11">The sequence shown here is derived from an EMBL/GenBank/DDBJ whole genome shotgun (WGS) entry which is preliminary data.</text>
</comment>
<dbReference type="PROSITE" id="PS50048">
    <property type="entry name" value="ZN2_CY6_FUNGAL_2"/>
    <property type="match status" value="1"/>
</dbReference>
<accession>A0ABP0AZZ0</accession>
<dbReference type="InterPro" id="IPR013087">
    <property type="entry name" value="Znf_C2H2_type"/>
</dbReference>
<evidence type="ECO:0000256" key="6">
    <source>
        <dbReference type="ARBA" id="ARBA00023242"/>
    </source>
</evidence>
<dbReference type="InterPro" id="IPR036864">
    <property type="entry name" value="Zn2-C6_fun-type_DNA-bd_sf"/>
</dbReference>
<evidence type="ECO:0000256" key="4">
    <source>
        <dbReference type="ARBA" id="ARBA00022771"/>
    </source>
</evidence>
<dbReference type="InterPro" id="IPR051059">
    <property type="entry name" value="VerF-like"/>
</dbReference>
<evidence type="ECO:0008006" key="13">
    <source>
        <dbReference type="Google" id="ProtNLM"/>
    </source>
</evidence>
<feature type="domain" description="C2H2-type" evidence="10">
    <location>
        <begin position="49"/>
        <end position="67"/>
    </location>
</feature>
<dbReference type="EMBL" id="CAWUHD010000010">
    <property type="protein sequence ID" value="CAK7212868.1"/>
    <property type="molecule type" value="Genomic_DNA"/>
</dbReference>
<proteinExistence type="predicted"/>
<evidence type="ECO:0000259" key="10">
    <source>
        <dbReference type="PROSITE" id="PS50157"/>
    </source>
</evidence>
<dbReference type="PANTHER" id="PTHR40626">
    <property type="entry name" value="MIP31509P"/>
    <property type="match status" value="1"/>
</dbReference>
<keyword evidence="12" id="KW-1185">Reference proteome</keyword>
<feature type="domain" description="Zn(2)-C6 fungal-type" evidence="9">
    <location>
        <begin position="95"/>
        <end position="124"/>
    </location>
</feature>
<evidence type="ECO:0000256" key="7">
    <source>
        <dbReference type="PROSITE-ProRule" id="PRU00042"/>
    </source>
</evidence>
<dbReference type="Proteomes" id="UP001642482">
    <property type="component" value="Unassembled WGS sequence"/>
</dbReference>
<dbReference type="CDD" id="cd00067">
    <property type="entry name" value="GAL4"/>
    <property type="match status" value="1"/>
</dbReference>
<feature type="region of interest" description="Disordered" evidence="8">
    <location>
        <begin position="926"/>
        <end position="962"/>
    </location>
</feature>
<name>A0ABP0AZZ0_9PEZI</name>
<feature type="compositionally biased region" description="Low complexity" evidence="8">
    <location>
        <begin position="932"/>
        <end position="941"/>
    </location>
</feature>
<gene>
    <name evidence="11" type="ORF">SEUCBS140593_001653</name>
</gene>
<feature type="region of interest" description="Disordered" evidence="8">
    <location>
        <begin position="150"/>
        <end position="207"/>
    </location>
</feature>
<keyword evidence="3" id="KW-0677">Repeat</keyword>
<evidence type="ECO:0000256" key="3">
    <source>
        <dbReference type="ARBA" id="ARBA00022737"/>
    </source>
</evidence>
<feature type="region of interest" description="Disordered" evidence="8">
    <location>
        <begin position="330"/>
        <end position="354"/>
    </location>
</feature>
<dbReference type="SUPFAM" id="SSF57701">
    <property type="entry name" value="Zn2/Cys6 DNA-binding domain"/>
    <property type="match status" value="1"/>
</dbReference>
<sequence length="1035" mass="112499">MDASAATTISTVNDTTSTTESTASTTTPAPPPTTSSAASSSSARKHRAFACLFCGRLFNRSDSLKRHWTTCAVRRRQALETPQVVPKTRGRKPQACDRCCRLKRACTFTNPCETCARSKRTCTYTRVPAGNGATPTIDVVAVPGAVLSTTATTDEDSASPASSSDTVRTASVSDASITTNTTTNSGSTTGIVGETTDEPPTTTTTATTMDASSLPLFSANEIDWLLESVDIDGVAMEGINPVGMDMNSNINNGVSVENLDLNMDLGLGTTDPDLMDVLGVGMPTDTTAATTSITMAPMAGSTSLTTPMPAAPTTMGYMPFDYVANGYNMQAHPHQQPHPQQQQYQHYQQQQQHQQQFQQPSALMLRLIRRPTEVDLSALCEFSFLEKITRTSGLADSFYCGSQEQRRTIARADQDKLIGLSRSSGWTASGWTSSSGQTTGWSPLGIGQGLDADENTRLLAKTHDIVSQIRDATLRMQQTKAPPKKRKTKDGKTIHQPEKEMWSPAMEALCYEFFRPANIHTCLALFWAFWYPNNPTIHGPSFVPATAPTTLLASMVLVGACLAPEDRGSGRRGQRAVPNLWFDAVEEMVFREDQELDDDDEDEGHEQDDDEGGPLKERESCQDCDHEDCEDAAANNELAWQNGTHTARRRAQLARLQAAFLVCLYQTWEGPPRGRRRARQHRYTTVIALAREIGLSSATLQSVRTDSRAVFDWDEYILRESLIRTVSYIFDLDSAYALFYRHPPRMVLPELQTDLASPESCYRAATADACFAELVAWRTANAAITGVHDGNSQKSAPITIASAVQTLCHGTINREIEQAFSRLSVLNMFTIVSALYAMTFRVETSLLYTSGPGGEAALIQTGLRHWIRLWPSHYRDQELYEMHAVPPGGENSWPRAVGFIRHAPEYCLVAFFILARIRGGANDDGLAPPPATAGQMAAPAAGQVGSPPPGTNGVASGLTPEGAPGPAISNTVSNAVRSSGVKNVNCASTDMALLNALVTEFRCRKSSSYCSRMLRQFCPPDLPPDLPPERSGLAI</sequence>
<evidence type="ECO:0000259" key="9">
    <source>
        <dbReference type="PROSITE" id="PS50048"/>
    </source>
</evidence>
<feature type="region of interest" description="Disordered" evidence="8">
    <location>
        <begin position="595"/>
        <end position="621"/>
    </location>
</feature>
<feature type="compositionally biased region" description="Low complexity" evidence="8">
    <location>
        <begin position="1"/>
        <end position="27"/>
    </location>
</feature>
<feature type="region of interest" description="Disordered" evidence="8">
    <location>
        <begin position="1"/>
        <end position="41"/>
    </location>
</feature>
<dbReference type="InterPro" id="IPR007219">
    <property type="entry name" value="XnlR_reg_dom"/>
</dbReference>
<dbReference type="PANTHER" id="PTHR40626:SF3">
    <property type="entry name" value="TRANSCRIPTION FACTOR WITH C2H2 AND ZN(2)-CYS(6) DNA BINDING DOMAIN (EUROFUNG)-RELATED"/>
    <property type="match status" value="1"/>
</dbReference>
<feature type="compositionally biased region" description="Low complexity" evidence="8">
    <location>
        <begin position="150"/>
        <end position="166"/>
    </location>
</feature>
<dbReference type="PROSITE" id="PS50157">
    <property type="entry name" value="ZINC_FINGER_C2H2_2"/>
    <property type="match status" value="1"/>
</dbReference>